<protein>
    <submittedName>
        <fullName evidence="2">Uncharacterized protein</fullName>
    </submittedName>
</protein>
<organism evidence="2 3">
    <name type="scientific">Punica granatum</name>
    <name type="common">Pomegranate</name>
    <dbReference type="NCBI Taxonomy" id="22663"/>
    <lineage>
        <taxon>Eukaryota</taxon>
        <taxon>Viridiplantae</taxon>
        <taxon>Streptophyta</taxon>
        <taxon>Embryophyta</taxon>
        <taxon>Tracheophyta</taxon>
        <taxon>Spermatophyta</taxon>
        <taxon>Magnoliopsida</taxon>
        <taxon>eudicotyledons</taxon>
        <taxon>Gunneridae</taxon>
        <taxon>Pentapetalae</taxon>
        <taxon>rosids</taxon>
        <taxon>malvids</taxon>
        <taxon>Myrtales</taxon>
        <taxon>Lythraceae</taxon>
        <taxon>Punica</taxon>
    </lineage>
</organism>
<dbReference type="EMBL" id="PGOL01002610">
    <property type="protein sequence ID" value="PKI46515.1"/>
    <property type="molecule type" value="Genomic_DNA"/>
</dbReference>
<evidence type="ECO:0000313" key="3">
    <source>
        <dbReference type="Proteomes" id="UP000233551"/>
    </source>
</evidence>
<reference evidence="2 3" key="1">
    <citation type="submission" date="2017-11" db="EMBL/GenBank/DDBJ databases">
        <title>De-novo sequencing of pomegranate (Punica granatum L.) genome.</title>
        <authorList>
            <person name="Akparov Z."/>
            <person name="Amiraslanov A."/>
            <person name="Hajiyeva S."/>
            <person name="Abbasov M."/>
            <person name="Kaur K."/>
            <person name="Hamwieh A."/>
            <person name="Solovyev V."/>
            <person name="Salamov A."/>
            <person name="Braich B."/>
            <person name="Kosarev P."/>
            <person name="Mahmoud A."/>
            <person name="Hajiyev E."/>
            <person name="Babayeva S."/>
            <person name="Izzatullayeva V."/>
            <person name="Mammadov A."/>
            <person name="Mammadov A."/>
            <person name="Sharifova S."/>
            <person name="Ojaghi J."/>
            <person name="Eynullazada K."/>
            <person name="Bayramov B."/>
            <person name="Abdulazimova A."/>
            <person name="Shahmuradov I."/>
        </authorList>
    </citation>
    <scope>NUCLEOTIDE SEQUENCE [LARGE SCALE GENOMIC DNA]</scope>
    <source>
        <strain evidence="3">cv. AG2017</strain>
        <tissue evidence="2">Leaf</tissue>
    </source>
</reference>
<accession>A0A2I0IR94</accession>
<comment type="caution">
    <text evidence="2">The sequence shown here is derived from an EMBL/GenBank/DDBJ whole genome shotgun (WGS) entry which is preliminary data.</text>
</comment>
<proteinExistence type="predicted"/>
<keyword evidence="3" id="KW-1185">Reference proteome</keyword>
<evidence type="ECO:0000313" key="2">
    <source>
        <dbReference type="EMBL" id="PKI46515.1"/>
    </source>
</evidence>
<dbReference type="AlphaFoldDB" id="A0A2I0IR94"/>
<dbReference type="Proteomes" id="UP000233551">
    <property type="component" value="Unassembled WGS sequence"/>
</dbReference>
<feature type="region of interest" description="Disordered" evidence="1">
    <location>
        <begin position="1"/>
        <end position="28"/>
    </location>
</feature>
<sequence length="127" mass="13495">MAVDGGPGDEEGMVEEVGGGEGRALGVSSRRRERNLLLSAQAVVGLGLGLRSGGRRRRKVELGLAFSEDADGKAVVGNGDLLGRVEGVDLCLRVCVWVFAELSGFWEGKVLVSVLVGVVMAEEEWRR</sequence>
<evidence type="ECO:0000256" key="1">
    <source>
        <dbReference type="SAM" id="MobiDB-lite"/>
    </source>
</evidence>
<name>A0A2I0IR94_PUNGR</name>
<gene>
    <name evidence="2" type="ORF">CRG98_033072</name>
</gene>